<dbReference type="InterPro" id="IPR011453">
    <property type="entry name" value="DUF1559"/>
</dbReference>
<evidence type="ECO:0000259" key="1">
    <source>
        <dbReference type="Pfam" id="PF07596"/>
    </source>
</evidence>
<dbReference type="PROSITE" id="PS00409">
    <property type="entry name" value="PROKAR_NTER_METHYL"/>
    <property type="match status" value="1"/>
</dbReference>
<dbReference type="SUPFAM" id="SSF54523">
    <property type="entry name" value="Pili subunits"/>
    <property type="match status" value="1"/>
</dbReference>
<dbReference type="InterPro" id="IPR045584">
    <property type="entry name" value="Pilin-like"/>
</dbReference>
<organism evidence="2">
    <name type="scientific">uncultured prokaryote</name>
    <dbReference type="NCBI Taxonomy" id="198431"/>
    <lineage>
        <taxon>unclassified sequences</taxon>
        <taxon>environmental samples</taxon>
    </lineage>
</organism>
<dbReference type="EMBL" id="AP011640">
    <property type="protein sequence ID" value="BAL52819.1"/>
    <property type="molecule type" value="Genomic_DNA"/>
</dbReference>
<dbReference type="Pfam" id="PF07963">
    <property type="entry name" value="N_methyl"/>
    <property type="match status" value="1"/>
</dbReference>
<accession>H5S9I3</accession>
<dbReference type="AlphaFoldDB" id="H5S9I3"/>
<name>H5S9I3_9ZZZZ</name>
<dbReference type="Gene3D" id="3.30.700.10">
    <property type="entry name" value="Glycoprotein, Type 4 Pilin"/>
    <property type="match status" value="1"/>
</dbReference>
<evidence type="ECO:0000313" key="2">
    <source>
        <dbReference type="EMBL" id="BAL52819.1"/>
    </source>
</evidence>
<reference evidence="2" key="1">
    <citation type="journal article" date="2005" name="Environ. Microbiol.">
        <title>Genetic and functional properties of uncultivated thermophilic crenarchaeotes from a subsurface gold mine as revealed by analysis of genome fragments.</title>
        <authorList>
            <person name="Nunoura T."/>
            <person name="Hirayama H."/>
            <person name="Takami H."/>
            <person name="Oida H."/>
            <person name="Nishi S."/>
            <person name="Shimamura S."/>
            <person name="Suzuki Y."/>
            <person name="Inagaki F."/>
            <person name="Takai K."/>
            <person name="Nealson K.H."/>
            <person name="Horikoshi K."/>
        </authorList>
    </citation>
    <scope>NUCLEOTIDE SEQUENCE</scope>
</reference>
<dbReference type="Pfam" id="PF07596">
    <property type="entry name" value="SBP_bac_10"/>
    <property type="match status" value="1"/>
</dbReference>
<dbReference type="NCBIfam" id="TIGR02532">
    <property type="entry name" value="IV_pilin_GFxxxE"/>
    <property type="match status" value="1"/>
</dbReference>
<reference evidence="2" key="2">
    <citation type="journal article" date="2012" name="PLoS ONE">
        <title>A Deeply Branching Thermophilic Bacterium with an Ancient Acetyl-CoA Pathway Dominates a Subsurface Ecosystem.</title>
        <authorList>
            <person name="Takami H."/>
            <person name="Noguchi H."/>
            <person name="Takaki Y."/>
            <person name="Uchiyama I."/>
            <person name="Toyoda A."/>
            <person name="Nishi S."/>
            <person name="Chee G.-J."/>
            <person name="Arai W."/>
            <person name="Nunoura T."/>
            <person name="Itoh T."/>
            <person name="Hattori M."/>
            <person name="Takai K."/>
        </authorList>
    </citation>
    <scope>NUCLEOTIDE SEQUENCE</scope>
</reference>
<feature type="domain" description="DUF1559" evidence="1">
    <location>
        <begin position="30"/>
        <end position="74"/>
    </location>
</feature>
<dbReference type="InterPro" id="IPR012902">
    <property type="entry name" value="N_methyl_site"/>
</dbReference>
<gene>
    <name evidence="2" type="ORF">HGMM_F03C06C24</name>
</gene>
<proteinExistence type="predicted"/>
<sequence length="296" mass="33486">MRKGFTLIELLVVIAIIAILAAILFPVFAQARDKARQTQCVSNCRQIGMGIQMYLSDWDETFPRMDDCIAPNRIPYQPNATGCSGPYGQRVNHYKWQYWIWPYVKNIQIFFCPSRQYDRQAWEQNAEIFDGGYALALHITGATNTWGGANDWRNSFLGGTMAGIKWPAETMLVMEDRFPGVRHYVTGQLPNRTAYPMAHQHLWRRWFFFNTDDTSRAPDKKSVPHMEGLVLVFVDGHAKWMNAREFLAKSPPAGVGTGGCDPNPLQFFPSGMAWTIPSGLVCGKDWPLWGLSAGAN</sequence>
<protein>
    <submittedName>
        <fullName evidence="2">Hypothetical conserved protein</fullName>
    </submittedName>
</protein>
<dbReference type="PANTHER" id="PTHR30093">
    <property type="entry name" value="GENERAL SECRETION PATHWAY PROTEIN G"/>
    <property type="match status" value="1"/>
</dbReference>